<sequence>MPHRSTGNRAAIKDGDLLAAVDLGSNSFRLVVARYSLEQLHVVDQLRESVRLAAGLTATGDLMPEKRKAALDCLSRFGQRLKAIPAERLRAVATHTFRRMRAPQEFHQAAEAALGHSIEVVSGREEARLIYQGVIQSVHESGRRRLVIDIGGGSTEFIIGERDQALETESVQVGCVATTLRFFGDGRLGAKRWKQAVTEVGAELQQFAADYVQRGWGEVIGSSGSVKAMLRIAHEAGWCDRGLSAQALARMRDRVLQAGRIDDIDLPGLGAERRQVLPGGLVILDAAFQVLGITQMEFSETAMREGVLNDLLGRAQHRDPREASIAALARRFSVDAAQAARVEDTAFHLFDQIASQWSLGDVEADWLAWAARVHEVGLAIAHSQHHVHGAYLLAHSDLPGFTRGEQQILSILVRCHRRQVALQALRSLPARLHQPVTHLIVLLRLAALLHRPHSSETLPALRLGQDGAVLALGLSKDWLDAHPLTAMDLAQERKYLKPLGYKLEPC</sequence>
<dbReference type="EMBL" id="SMAF01000004">
    <property type="protein sequence ID" value="TCT00044.1"/>
    <property type="molecule type" value="Genomic_DNA"/>
</dbReference>
<dbReference type="InterPro" id="IPR003695">
    <property type="entry name" value="Ppx_GppA_N"/>
</dbReference>
<dbReference type="InterPro" id="IPR050273">
    <property type="entry name" value="GppA/Ppx_hydrolase"/>
</dbReference>
<organism evidence="4 5">
    <name type="scientific">Pseudofulvimonas gallinarii</name>
    <dbReference type="NCBI Taxonomy" id="634155"/>
    <lineage>
        <taxon>Bacteria</taxon>
        <taxon>Pseudomonadati</taxon>
        <taxon>Pseudomonadota</taxon>
        <taxon>Gammaproteobacteria</taxon>
        <taxon>Lysobacterales</taxon>
        <taxon>Rhodanobacteraceae</taxon>
        <taxon>Pseudofulvimonas</taxon>
    </lineage>
</organism>
<dbReference type="CDD" id="cd24053">
    <property type="entry name" value="ASKHA_NBD_EcPPX-GppA-like"/>
    <property type="match status" value="1"/>
</dbReference>
<evidence type="ECO:0000313" key="4">
    <source>
        <dbReference type="EMBL" id="TCT00044.1"/>
    </source>
</evidence>
<dbReference type="Proteomes" id="UP000294599">
    <property type="component" value="Unassembled WGS sequence"/>
</dbReference>
<dbReference type="PANTHER" id="PTHR30005:SF14">
    <property type="entry name" value="EXOPOLYPHOSPHATASE"/>
    <property type="match status" value="1"/>
</dbReference>
<keyword evidence="1" id="KW-0378">Hydrolase</keyword>
<gene>
    <name evidence="4" type="ORF">EDC25_10431</name>
</gene>
<proteinExistence type="predicted"/>
<reference evidence="4 5" key="1">
    <citation type="submission" date="2019-03" db="EMBL/GenBank/DDBJ databases">
        <title>Genomic Encyclopedia of Type Strains, Phase IV (KMG-IV): sequencing the most valuable type-strain genomes for metagenomic binning, comparative biology and taxonomic classification.</title>
        <authorList>
            <person name="Goeker M."/>
        </authorList>
    </citation>
    <scope>NUCLEOTIDE SEQUENCE [LARGE SCALE GENOMIC DNA]</scope>
    <source>
        <strain evidence="4 5">DSM 21944</strain>
    </source>
</reference>
<evidence type="ECO:0000313" key="5">
    <source>
        <dbReference type="Proteomes" id="UP000294599"/>
    </source>
</evidence>
<dbReference type="RefSeq" id="WP_123523099.1">
    <property type="nucleotide sequence ID" value="NZ_JBHLWF010000088.1"/>
</dbReference>
<protein>
    <submittedName>
        <fullName evidence="4">Exopolyphosphatase/guanosine-5'-triphosphate, 3'-diphosphate pyrophosphatase</fullName>
    </submittedName>
</protein>
<evidence type="ECO:0000259" key="2">
    <source>
        <dbReference type="Pfam" id="PF02541"/>
    </source>
</evidence>
<feature type="domain" description="Ppx/GppA phosphatase N-terminal" evidence="2">
    <location>
        <begin position="31"/>
        <end position="313"/>
    </location>
</feature>
<dbReference type="InterPro" id="IPR048950">
    <property type="entry name" value="Ppx_GppA_C"/>
</dbReference>
<name>A0A4R3LIQ5_9GAMM</name>
<evidence type="ECO:0000259" key="3">
    <source>
        <dbReference type="Pfam" id="PF21447"/>
    </source>
</evidence>
<dbReference type="InterPro" id="IPR043129">
    <property type="entry name" value="ATPase_NBD"/>
</dbReference>
<dbReference type="FunFam" id="3.30.420.150:FF:000001">
    <property type="entry name" value="Guanosine-5'-triphosphate,3'-diphosphate pyrophosphatase"/>
    <property type="match status" value="1"/>
</dbReference>
<dbReference type="GO" id="GO:0004309">
    <property type="term" value="F:exopolyphosphatase activity"/>
    <property type="evidence" value="ECO:0007669"/>
    <property type="project" value="TreeGrafter"/>
</dbReference>
<dbReference type="SUPFAM" id="SSF53067">
    <property type="entry name" value="Actin-like ATPase domain"/>
    <property type="match status" value="2"/>
</dbReference>
<dbReference type="Gene3D" id="1.10.3210.10">
    <property type="entry name" value="Hypothetical protein af1432"/>
    <property type="match status" value="1"/>
</dbReference>
<keyword evidence="5" id="KW-1185">Reference proteome</keyword>
<feature type="domain" description="Ppx/GppA phosphatase C-terminal" evidence="3">
    <location>
        <begin position="321"/>
        <end position="492"/>
    </location>
</feature>
<dbReference type="Gene3D" id="3.30.420.150">
    <property type="entry name" value="Exopolyphosphatase. Domain 2"/>
    <property type="match status" value="1"/>
</dbReference>
<dbReference type="Pfam" id="PF02541">
    <property type="entry name" value="Ppx-GppA"/>
    <property type="match status" value="1"/>
</dbReference>
<dbReference type="InterPro" id="IPR030673">
    <property type="entry name" value="PyroPPase_GppA_Ppx"/>
</dbReference>
<dbReference type="Pfam" id="PF21447">
    <property type="entry name" value="Ppx-GppA_III"/>
    <property type="match status" value="1"/>
</dbReference>
<dbReference type="AlphaFoldDB" id="A0A4R3LIQ5"/>
<dbReference type="SUPFAM" id="SSF109604">
    <property type="entry name" value="HD-domain/PDEase-like"/>
    <property type="match status" value="1"/>
</dbReference>
<dbReference type="Gene3D" id="3.30.420.40">
    <property type="match status" value="1"/>
</dbReference>
<dbReference type="GO" id="GO:0006798">
    <property type="term" value="P:polyphosphate catabolic process"/>
    <property type="evidence" value="ECO:0007669"/>
    <property type="project" value="TreeGrafter"/>
</dbReference>
<evidence type="ECO:0000256" key="1">
    <source>
        <dbReference type="ARBA" id="ARBA00022801"/>
    </source>
</evidence>
<accession>A0A4R3LIQ5</accession>
<dbReference type="PANTHER" id="PTHR30005">
    <property type="entry name" value="EXOPOLYPHOSPHATASE"/>
    <property type="match status" value="1"/>
</dbReference>
<dbReference type="PIRSF" id="PIRSF001267">
    <property type="entry name" value="Pyrophosphatase_GppA_Ppx"/>
    <property type="match status" value="1"/>
</dbReference>
<comment type="caution">
    <text evidence="4">The sequence shown here is derived from an EMBL/GenBank/DDBJ whole genome shotgun (WGS) entry which is preliminary data.</text>
</comment>
<dbReference type="OrthoDB" id="9793035at2"/>